<proteinExistence type="predicted"/>
<name>A0A930VBH2_9ACTN</name>
<reference evidence="2" key="1">
    <citation type="submission" date="2020-11" db="EMBL/GenBank/DDBJ databases">
        <title>Nocardioides sp. nov., isolated from Soil of Cynanchum wilfordii Hemsley rhizosphere.</title>
        <authorList>
            <person name="Lee J.-S."/>
            <person name="Suh M.K."/>
            <person name="Kim J.-S."/>
        </authorList>
    </citation>
    <scope>NUCLEOTIDE SEQUENCE</scope>
    <source>
        <strain evidence="2">KCTC 19275</strain>
    </source>
</reference>
<dbReference type="InterPro" id="IPR010982">
    <property type="entry name" value="Lambda_DNA-bd_dom_sf"/>
</dbReference>
<accession>A0A930VBH2</accession>
<dbReference type="GO" id="GO:0003677">
    <property type="term" value="F:DNA binding"/>
    <property type="evidence" value="ECO:0007669"/>
    <property type="project" value="InterPro"/>
</dbReference>
<evidence type="ECO:0000313" key="2">
    <source>
        <dbReference type="EMBL" id="MBF4763383.1"/>
    </source>
</evidence>
<organism evidence="2 3">
    <name type="scientific">Nocardioides islandensis</name>
    <dbReference type="NCBI Taxonomy" id="433663"/>
    <lineage>
        <taxon>Bacteria</taxon>
        <taxon>Bacillati</taxon>
        <taxon>Actinomycetota</taxon>
        <taxon>Actinomycetes</taxon>
        <taxon>Propionibacteriales</taxon>
        <taxon>Nocardioidaceae</taxon>
        <taxon>Nocardioides</taxon>
    </lineage>
</organism>
<feature type="domain" description="HTH cro/C1-type" evidence="1">
    <location>
        <begin position="41"/>
        <end position="98"/>
    </location>
</feature>
<comment type="caution">
    <text evidence="2">The sequence shown here is derived from an EMBL/GenBank/DDBJ whole genome shotgun (WGS) entry which is preliminary data.</text>
</comment>
<dbReference type="Proteomes" id="UP000640489">
    <property type="component" value="Unassembled WGS sequence"/>
</dbReference>
<evidence type="ECO:0000259" key="1">
    <source>
        <dbReference type="PROSITE" id="PS50943"/>
    </source>
</evidence>
<dbReference type="InterPro" id="IPR001387">
    <property type="entry name" value="Cro/C1-type_HTH"/>
</dbReference>
<dbReference type="AlphaFoldDB" id="A0A930VBH2"/>
<sequence length="137" mass="15040">MTKQTAFWDDLARDLEDPEFLREYVVESMRIATIDQVVNAIDDAREAAGLSKAELARAIQKEPATIRRLLSSDNSNPTLGTLAEVAAALGLRITVEPIPKAERGQITQPLLEGRAADPKKLARHLDKLRTSKAKVPA</sequence>
<dbReference type="Gene3D" id="1.10.260.40">
    <property type="entry name" value="lambda repressor-like DNA-binding domains"/>
    <property type="match status" value="1"/>
</dbReference>
<protein>
    <submittedName>
        <fullName evidence="2">Helix-turn-helix transcriptional regulator</fullName>
    </submittedName>
</protein>
<dbReference type="SUPFAM" id="SSF47413">
    <property type="entry name" value="lambda repressor-like DNA-binding domains"/>
    <property type="match status" value="1"/>
</dbReference>
<dbReference type="Pfam" id="PF01381">
    <property type="entry name" value="HTH_3"/>
    <property type="match status" value="1"/>
</dbReference>
<dbReference type="CDD" id="cd00093">
    <property type="entry name" value="HTH_XRE"/>
    <property type="match status" value="1"/>
</dbReference>
<gene>
    <name evidence="2" type="ORF">ISU07_09625</name>
</gene>
<keyword evidence="3" id="KW-1185">Reference proteome</keyword>
<dbReference type="EMBL" id="JADKPN010000004">
    <property type="protein sequence ID" value="MBF4763383.1"/>
    <property type="molecule type" value="Genomic_DNA"/>
</dbReference>
<dbReference type="PROSITE" id="PS50943">
    <property type="entry name" value="HTH_CROC1"/>
    <property type="match status" value="1"/>
</dbReference>
<dbReference type="RefSeq" id="WP_194706667.1">
    <property type="nucleotide sequence ID" value="NZ_JADKPN010000004.1"/>
</dbReference>
<evidence type="ECO:0000313" key="3">
    <source>
        <dbReference type="Proteomes" id="UP000640489"/>
    </source>
</evidence>
<dbReference type="SMART" id="SM00530">
    <property type="entry name" value="HTH_XRE"/>
    <property type="match status" value="1"/>
</dbReference>